<keyword evidence="1 2" id="KW-0732">Signal</keyword>
<dbReference type="CDD" id="cd22271">
    <property type="entry name" value="DPBB_EXP_N-like"/>
    <property type="match status" value="1"/>
</dbReference>
<evidence type="ECO:0000256" key="1">
    <source>
        <dbReference type="ARBA" id="ARBA00022729"/>
    </source>
</evidence>
<comment type="caution">
    <text evidence="4">The sequence shown here is derived from an EMBL/GenBank/DDBJ whole genome shotgun (WGS) entry which is preliminary data.</text>
</comment>
<keyword evidence="5" id="KW-1185">Reference proteome</keyword>
<accession>A0AAN8PLZ5</accession>
<dbReference type="EMBL" id="JAZGQO010000008">
    <property type="protein sequence ID" value="KAK6179309.1"/>
    <property type="molecule type" value="Genomic_DNA"/>
</dbReference>
<gene>
    <name evidence="4" type="ORF">SNE40_011699</name>
</gene>
<dbReference type="InterPro" id="IPR036908">
    <property type="entry name" value="RlpA-like_sf"/>
</dbReference>
<dbReference type="InterPro" id="IPR036749">
    <property type="entry name" value="Expansin_CBD_sf"/>
</dbReference>
<feature type="signal peptide" evidence="2">
    <location>
        <begin position="1"/>
        <end position="17"/>
    </location>
</feature>
<dbReference type="InterPro" id="IPR007112">
    <property type="entry name" value="Expansin/allergen_DPBB_dom"/>
</dbReference>
<evidence type="ECO:0000259" key="3">
    <source>
        <dbReference type="PROSITE" id="PS50842"/>
    </source>
</evidence>
<sequence>MFLNVLLVSVTVFLTDAAIKDDLLNLYHHKFNGDGTYYGPDDTGTCQYNPPSRPPAALHPTIKHFVALNKPQFLGSYSCGMCFKVHAEGQGLGSAPIKGDFVVFANNLCPECAAGSLDFAENGDGRWKIQIQAVQCPVGNTKLEYKLQGSNPYYIKLQIRNGRIPAAGLKIMQSGTWVEMTHSADGFWILSNGKPVDTTNIKVKITAANGEVVEDVIPKLVNNQVLHGAKAVQFALDKSLPTA</sequence>
<feature type="chain" id="PRO_5042979998" description="Expansin-like EG45 domain-containing protein" evidence="2">
    <location>
        <begin position="18"/>
        <end position="243"/>
    </location>
</feature>
<reference evidence="4 5" key="1">
    <citation type="submission" date="2024-01" db="EMBL/GenBank/DDBJ databases">
        <title>The genome of the rayed Mediterranean limpet Patella caerulea (Linnaeus, 1758).</title>
        <authorList>
            <person name="Anh-Thu Weber A."/>
            <person name="Halstead-Nussloch G."/>
        </authorList>
    </citation>
    <scope>NUCLEOTIDE SEQUENCE [LARGE SCALE GENOMIC DNA]</scope>
    <source>
        <strain evidence="4">AATW-2023a</strain>
        <tissue evidence="4">Whole specimen</tissue>
    </source>
</reference>
<dbReference type="PANTHER" id="PTHR31836">
    <property type="match status" value="1"/>
</dbReference>
<dbReference type="PANTHER" id="PTHR31836:SF21">
    <property type="entry name" value="EXPANSIN-LIKE PROTEIN 7"/>
    <property type="match status" value="1"/>
</dbReference>
<name>A0AAN8PLZ5_PATCE</name>
<dbReference type="Gene3D" id="2.40.40.10">
    <property type="entry name" value="RlpA-like domain"/>
    <property type="match status" value="1"/>
</dbReference>
<evidence type="ECO:0000313" key="5">
    <source>
        <dbReference type="Proteomes" id="UP001347796"/>
    </source>
</evidence>
<proteinExistence type="predicted"/>
<dbReference type="SUPFAM" id="SSF50685">
    <property type="entry name" value="Barwin-like endoglucanases"/>
    <property type="match status" value="1"/>
</dbReference>
<evidence type="ECO:0000313" key="4">
    <source>
        <dbReference type="EMBL" id="KAK6179309.1"/>
    </source>
</evidence>
<dbReference type="AlphaFoldDB" id="A0AAN8PLZ5"/>
<dbReference type="PROSITE" id="PS50842">
    <property type="entry name" value="EXPANSIN_EG45"/>
    <property type="match status" value="1"/>
</dbReference>
<dbReference type="Proteomes" id="UP001347796">
    <property type="component" value="Unassembled WGS sequence"/>
</dbReference>
<organism evidence="4 5">
    <name type="scientific">Patella caerulea</name>
    <name type="common">Rayed Mediterranean limpet</name>
    <dbReference type="NCBI Taxonomy" id="87958"/>
    <lineage>
        <taxon>Eukaryota</taxon>
        <taxon>Metazoa</taxon>
        <taxon>Spiralia</taxon>
        <taxon>Lophotrochozoa</taxon>
        <taxon>Mollusca</taxon>
        <taxon>Gastropoda</taxon>
        <taxon>Patellogastropoda</taxon>
        <taxon>Patelloidea</taxon>
        <taxon>Patellidae</taxon>
        <taxon>Patella</taxon>
    </lineage>
</organism>
<dbReference type="Gene3D" id="2.60.40.760">
    <property type="entry name" value="Expansin, cellulose-binding-like domain"/>
    <property type="match status" value="1"/>
</dbReference>
<evidence type="ECO:0000256" key="2">
    <source>
        <dbReference type="SAM" id="SignalP"/>
    </source>
</evidence>
<protein>
    <recommendedName>
        <fullName evidence="3">Expansin-like EG45 domain-containing protein</fullName>
    </recommendedName>
</protein>
<dbReference type="InterPro" id="IPR051477">
    <property type="entry name" value="Expansin_CellWall"/>
</dbReference>
<dbReference type="SUPFAM" id="SSF49590">
    <property type="entry name" value="PHL pollen allergen"/>
    <property type="match status" value="1"/>
</dbReference>
<feature type="domain" description="Expansin-like EG45" evidence="3">
    <location>
        <begin position="43"/>
        <end position="119"/>
    </location>
</feature>